<organism evidence="1 2">
    <name type="scientific">Leptothoe kymatousa TAU-MAC 1615</name>
    <dbReference type="NCBI Taxonomy" id="2364775"/>
    <lineage>
        <taxon>Bacteria</taxon>
        <taxon>Bacillati</taxon>
        <taxon>Cyanobacteriota</taxon>
        <taxon>Cyanophyceae</taxon>
        <taxon>Nodosilineales</taxon>
        <taxon>Cymatolegaceae</taxon>
        <taxon>Leptothoe</taxon>
        <taxon>Leptothoe kymatousa</taxon>
    </lineage>
</organism>
<proteinExistence type="predicted"/>
<protein>
    <submittedName>
        <fullName evidence="1">Uncharacterized protein</fullName>
    </submittedName>
</protein>
<comment type="caution">
    <text evidence="1">The sequence shown here is derived from an EMBL/GenBank/DDBJ whole genome shotgun (WGS) entry which is preliminary data.</text>
</comment>
<gene>
    <name evidence="1" type="ORF">IXB28_04185</name>
</gene>
<dbReference type="Proteomes" id="UP001196661">
    <property type="component" value="Unassembled WGS sequence"/>
</dbReference>
<keyword evidence="2" id="KW-1185">Reference proteome</keyword>
<reference evidence="1 2" key="1">
    <citation type="journal article" date="2021" name="Mar. Drugs">
        <title>Genome Reduction and Secondary Metabolism of the Marine Sponge-Associated Cyanobacterium Leptothoe.</title>
        <authorList>
            <person name="Konstantinou D."/>
            <person name="Popin R.V."/>
            <person name="Fewer D.P."/>
            <person name="Sivonen K."/>
            <person name="Gkelis S."/>
        </authorList>
    </citation>
    <scope>NUCLEOTIDE SEQUENCE [LARGE SCALE GENOMIC DNA]</scope>
    <source>
        <strain evidence="1 2">TAU-MAC 1615</strain>
    </source>
</reference>
<sequence length="62" mass="7347">MKHRLRQKKCALCQQTGAMLYRVKYTPNATQWAFVCPTCWPTISQDNVHYRYGGTWKAKKRP</sequence>
<evidence type="ECO:0000313" key="1">
    <source>
        <dbReference type="EMBL" id="MBT9311394.1"/>
    </source>
</evidence>
<dbReference type="EMBL" id="JADOER010000004">
    <property type="protein sequence ID" value="MBT9311394.1"/>
    <property type="molecule type" value="Genomic_DNA"/>
</dbReference>
<evidence type="ECO:0000313" key="2">
    <source>
        <dbReference type="Proteomes" id="UP001196661"/>
    </source>
</evidence>
<dbReference type="RefSeq" id="WP_215617943.1">
    <property type="nucleotide sequence ID" value="NZ_JADOER010000004.1"/>
</dbReference>
<accession>A0ABS5Y0N0</accession>
<name>A0ABS5Y0N0_9CYAN</name>